<organism evidence="1 2">
    <name type="scientific">Emticicia oligotrophica (strain DSM 17448 / CIP 109782 / MTCC 6937 / GPTSA100-15)</name>
    <dbReference type="NCBI Taxonomy" id="929562"/>
    <lineage>
        <taxon>Bacteria</taxon>
        <taxon>Pseudomonadati</taxon>
        <taxon>Bacteroidota</taxon>
        <taxon>Cytophagia</taxon>
        <taxon>Cytophagales</taxon>
        <taxon>Leadbetterellaceae</taxon>
        <taxon>Emticicia</taxon>
    </lineage>
</organism>
<dbReference type="PROSITE" id="PS51257">
    <property type="entry name" value="PROKAR_LIPOPROTEIN"/>
    <property type="match status" value="1"/>
</dbReference>
<dbReference type="Gene3D" id="2.60.40.2340">
    <property type="match status" value="1"/>
</dbReference>
<dbReference type="RefSeq" id="WP_015027632.1">
    <property type="nucleotide sequence ID" value="NC_018748.1"/>
</dbReference>
<dbReference type="Proteomes" id="UP000002875">
    <property type="component" value="Chromosome"/>
</dbReference>
<dbReference type="EMBL" id="CP002961">
    <property type="protein sequence ID" value="AFK01931.1"/>
    <property type="molecule type" value="Genomic_DNA"/>
</dbReference>
<evidence type="ECO:0000313" key="1">
    <source>
        <dbReference type="EMBL" id="AFK01931.1"/>
    </source>
</evidence>
<protein>
    <recommendedName>
        <fullName evidence="3">DUF5018 domain-containing protein</fullName>
    </recommendedName>
</protein>
<name>A0ABM5MXR9_EMTOG</name>
<reference evidence="1 2" key="1">
    <citation type="submission" date="2011-07" db="EMBL/GenBank/DDBJ databases">
        <title>The complete genome of chromosome of Emticicia oligotrophica DSM 17448.</title>
        <authorList>
            <consortium name="US DOE Joint Genome Institute (JGI-PGF)"/>
            <person name="Lucas S."/>
            <person name="Han J."/>
            <person name="Lapidus A."/>
            <person name="Bruce D."/>
            <person name="Goodwin L."/>
            <person name="Pitluck S."/>
            <person name="Peters L."/>
            <person name="Kyrpides N."/>
            <person name="Mavromatis K."/>
            <person name="Ivanova N."/>
            <person name="Ovchinnikova G."/>
            <person name="Teshima H."/>
            <person name="Detter J.C."/>
            <person name="Tapia R."/>
            <person name="Han C."/>
            <person name="Land M."/>
            <person name="Hauser L."/>
            <person name="Markowitz V."/>
            <person name="Cheng J.-F."/>
            <person name="Hugenholtz P."/>
            <person name="Woyke T."/>
            <person name="Wu D."/>
            <person name="Tindall B."/>
            <person name="Pomrenke H."/>
            <person name="Brambilla E."/>
            <person name="Klenk H.-P."/>
            <person name="Eisen J.A."/>
        </authorList>
    </citation>
    <scope>NUCLEOTIDE SEQUENCE [LARGE SCALE GENOMIC DNA]</scope>
    <source>
        <strain evidence="1 2">DSM 17448</strain>
    </source>
</reference>
<proteinExistence type="predicted"/>
<accession>A0ABM5MXR9</accession>
<evidence type="ECO:0008006" key="3">
    <source>
        <dbReference type="Google" id="ProtNLM"/>
    </source>
</evidence>
<evidence type="ECO:0000313" key="2">
    <source>
        <dbReference type="Proteomes" id="UP000002875"/>
    </source>
</evidence>
<sequence length="397" mass="44868">MIKFFLQLCCLLLLFSCKNPTEPITSPRILGFSFVGVDSLKTSIDSDAKTITIEVPYQTDIKSLIPMIDVEKGVSIIPASGLAQNFSQVVYYTLSKGGQKFIYTIKVQVKNQPSPEINLIKADTVEAGKDFSITGKNFGKFALDIQAFLVDSELKESLIKHQLIDSTQIKLNTSVEQKTGFYQIKIKVKNQEVLSAKKLWIGYPSPQLDEVLQKNMLLGDTIWLSGKYLDWKQFIFTCQLQKNDLIYQLPLSQSISNKLGFVLPKNLSIGTYTVRIKNVSENKLSEIFNMPVAVYDPNMPFIRNIIEPRATYQKSEKLVFKTINFAQIGARFYQVDLVGAQKTYIQNGIYDASHQALSVELPDQIEAGVYLINFSLFEPQKGIKYSFQTDLKISVKD</sequence>
<keyword evidence="2" id="KW-1185">Reference proteome</keyword>
<gene>
    <name evidence="1" type="ordered locus">Emtol_0779</name>
</gene>